<feature type="domain" description="TonB-dependent receptor-like beta-barrel" evidence="16">
    <location>
        <begin position="276"/>
        <end position="739"/>
    </location>
</feature>
<dbReference type="SUPFAM" id="SSF56935">
    <property type="entry name" value="Porins"/>
    <property type="match status" value="1"/>
</dbReference>
<evidence type="ECO:0000313" key="18">
    <source>
        <dbReference type="EMBL" id="MFC0687321.1"/>
    </source>
</evidence>
<protein>
    <submittedName>
        <fullName evidence="18">TonB-dependent receptor</fullName>
    </submittedName>
</protein>
<evidence type="ECO:0000256" key="13">
    <source>
        <dbReference type="PROSITE-ProRule" id="PRU10144"/>
    </source>
</evidence>
<dbReference type="CDD" id="cd01347">
    <property type="entry name" value="ligand_gated_channel"/>
    <property type="match status" value="1"/>
</dbReference>
<keyword evidence="2 12" id="KW-0813">Transport</keyword>
<evidence type="ECO:0000256" key="6">
    <source>
        <dbReference type="ARBA" id="ARBA00022729"/>
    </source>
</evidence>
<evidence type="ECO:0000256" key="12">
    <source>
        <dbReference type="PROSITE-ProRule" id="PRU01360"/>
    </source>
</evidence>
<keyword evidence="7" id="KW-0408">Iron</keyword>
<dbReference type="Gene3D" id="2.40.170.20">
    <property type="entry name" value="TonB-dependent receptor, beta-barrel domain"/>
    <property type="match status" value="1"/>
</dbReference>
<dbReference type="PANTHER" id="PTHR32552:SF81">
    <property type="entry name" value="TONB-DEPENDENT OUTER MEMBRANE RECEPTOR"/>
    <property type="match status" value="1"/>
</dbReference>
<evidence type="ECO:0000259" key="17">
    <source>
        <dbReference type="Pfam" id="PF07715"/>
    </source>
</evidence>
<comment type="caution">
    <text evidence="18">The sequence shown here is derived from an EMBL/GenBank/DDBJ whole genome shotgun (WGS) entry which is preliminary data.</text>
</comment>
<dbReference type="InterPro" id="IPR012910">
    <property type="entry name" value="Plug_dom"/>
</dbReference>
<dbReference type="Proteomes" id="UP001589858">
    <property type="component" value="Unassembled WGS sequence"/>
</dbReference>
<evidence type="ECO:0000313" key="19">
    <source>
        <dbReference type="Proteomes" id="UP001589858"/>
    </source>
</evidence>
<dbReference type="InterPro" id="IPR000531">
    <property type="entry name" value="Beta-barrel_TonB"/>
</dbReference>
<evidence type="ECO:0000256" key="2">
    <source>
        <dbReference type="ARBA" id="ARBA00022448"/>
    </source>
</evidence>
<feature type="domain" description="TonB-dependent receptor plug" evidence="17">
    <location>
        <begin position="67"/>
        <end position="175"/>
    </location>
</feature>
<evidence type="ECO:0000256" key="4">
    <source>
        <dbReference type="ARBA" id="ARBA00022496"/>
    </source>
</evidence>
<dbReference type="PANTHER" id="PTHR32552">
    <property type="entry name" value="FERRICHROME IRON RECEPTOR-RELATED"/>
    <property type="match status" value="1"/>
</dbReference>
<evidence type="ECO:0000256" key="7">
    <source>
        <dbReference type="ARBA" id="ARBA00023004"/>
    </source>
</evidence>
<sequence length="797" mass="85125">MRKARFGGVRGRKCASVLALATVLAGGGVAAPALAQDDAAAPAAAPVTTMGEGEIIVTARRREERLVDVPIAVSSFSGDQLARSGALDITDIAQMAPNVTLEPSRGTNSTLSAFIRGVGQQDPVSGFEQGVGIYLDDVYLNRPQAAVLDIYEVQRVEVLRGPQGTLYGRNTIGGAVKYVTAELPDTFALKARGTYGTYNQLDGVVSASAPIGDIVRVGASVARLTRDGFGTNITTGKDNYDKDVWGARGTLEMGGRGAPVSIRISGDYTRDRSNPRGGHRLIAGSAAGSEILPDVFDSAGGIDDPKQDIEAWGLAMNVKVDLSDALSFKSISAWRKDHSATPIDFDASPTVDLDVPAFYDNEQLSQEFQLAYDKGPLQALVGFYWLDASADTYFDSRTYTTLATALPRLTGHTEADVNTKTWAIFGDFTYNLTDQFSLSLGGRYTWDKREADILKQSYILGGSAGFRNPGTLIATDTNFSGSAVYKKFTPRASISFKPSRDHNIYASYSQGFKGGGFDPRGAGKNAPTSNASGVPSDAEIAQYLSFKPETVDSYELGYKGNLLDGALYVAAAAFRMDYKDIQIPGSVACTVNGVPTFCGVVSNAGKARLQGLELETNATLGRDLAASGDKLTLSGSLGYIDAKFRKYETLIAGKTVDVAQYRHIQNTPKWTASGTLGYDTPVGGGDLLLSTTVSYRSKVHQFEFPNPYLDQKGYALWDASIVYTAPDGRWSLGVHGKNILDKEYITSGYSYIRQDATTGAIVTNASGQPIPTLGTQGTLTGFYGNPRQVFVTGTVKF</sequence>
<dbReference type="Pfam" id="PF07715">
    <property type="entry name" value="Plug"/>
    <property type="match status" value="1"/>
</dbReference>
<evidence type="ECO:0000256" key="5">
    <source>
        <dbReference type="ARBA" id="ARBA00022692"/>
    </source>
</evidence>
<evidence type="ECO:0000256" key="14">
    <source>
        <dbReference type="RuleBase" id="RU003357"/>
    </source>
</evidence>
<feature type="signal peptide" evidence="15">
    <location>
        <begin position="1"/>
        <end position="35"/>
    </location>
</feature>
<dbReference type="PROSITE" id="PS52016">
    <property type="entry name" value="TONB_DEPENDENT_REC_3"/>
    <property type="match status" value="1"/>
</dbReference>
<evidence type="ECO:0000256" key="3">
    <source>
        <dbReference type="ARBA" id="ARBA00022452"/>
    </source>
</evidence>
<keyword evidence="9 14" id="KW-0798">TonB box</keyword>
<dbReference type="InterPro" id="IPR036942">
    <property type="entry name" value="Beta-barrel_TonB_sf"/>
</dbReference>
<evidence type="ECO:0000256" key="10">
    <source>
        <dbReference type="ARBA" id="ARBA00023136"/>
    </source>
</evidence>
<evidence type="ECO:0000256" key="8">
    <source>
        <dbReference type="ARBA" id="ARBA00023065"/>
    </source>
</evidence>
<comment type="subcellular location">
    <subcellularLocation>
        <location evidence="1 12">Cell outer membrane</location>
        <topology evidence="1 12">Multi-pass membrane protein</topology>
    </subcellularLocation>
</comment>
<evidence type="ECO:0000256" key="9">
    <source>
        <dbReference type="ARBA" id="ARBA00023077"/>
    </source>
</evidence>
<keyword evidence="18" id="KW-0675">Receptor</keyword>
<dbReference type="EMBL" id="JBHLTM010000085">
    <property type="protein sequence ID" value="MFC0687321.1"/>
    <property type="molecule type" value="Genomic_DNA"/>
</dbReference>
<gene>
    <name evidence="18" type="ORF">ACFFF8_22290</name>
</gene>
<evidence type="ECO:0000256" key="11">
    <source>
        <dbReference type="ARBA" id="ARBA00023237"/>
    </source>
</evidence>
<name>A0ABV6SDI4_9SPHN</name>
<keyword evidence="8" id="KW-0406">Ion transport</keyword>
<keyword evidence="19" id="KW-1185">Reference proteome</keyword>
<evidence type="ECO:0000259" key="16">
    <source>
        <dbReference type="Pfam" id="PF00593"/>
    </source>
</evidence>
<feature type="short sequence motif" description="TonB C-terminal box" evidence="13">
    <location>
        <begin position="780"/>
        <end position="797"/>
    </location>
</feature>
<dbReference type="Pfam" id="PF00593">
    <property type="entry name" value="TonB_dep_Rec_b-barrel"/>
    <property type="match status" value="1"/>
</dbReference>
<dbReference type="RefSeq" id="WP_267219851.1">
    <property type="nucleotide sequence ID" value="NZ_JAPCWC010000005.1"/>
</dbReference>
<feature type="chain" id="PRO_5045651902" evidence="15">
    <location>
        <begin position="36"/>
        <end position="797"/>
    </location>
</feature>
<dbReference type="PROSITE" id="PS01156">
    <property type="entry name" value="TONB_DEPENDENT_REC_2"/>
    <property type="match status" value="1"/>
</dbReference>
<dbReference type="InterPro" id="IPR039426">
    <property type="entry name" value="TonB-dep_rcpt-like"/>
</dbReference>
<dbReference type="InterPro" id="IPR010917">
    <property type="entry name" value="TonB_rcpt_CS"/>
</dbReference>
<reference evidence="18 19" key="1">
    <citation type="submission" date="2024-09" db="EMBL/GenBank/DDBJ databases">
        <authorList>
            <person name="Sun Q."/>
            <person name="Mori K."/>
        </authorList>
    </citation>
    <scope>NUCLEOTIDE SEQUENCE [LARGE SCALE GENOMIC DNA]</scope>
    <source>
        <strain evidence="18 19">CICC 11035S</strain>
    </source>
</reference>
<keyword evidence="6 15" id="KW-0732">Signal</keyword>
<keyword evidence="4" id="KW-0410">Iron transport</keyword>
<keyword evidence="5 12" id="KW-0812">Transmembrane</keyword>
<organism evidence="18 19">
    <name type="scientific">Novosphingobium clariflavum</name>
    <dbReference type="NCBI Taxonomy" id="2029884"/>
    <lineage>
        <taxon>Bacteria</taxon>
        <taxon>Pseudomonadati</taxon>
        <taxon>Pseudomonadota</taxon>
        <taxon>Alphaproteobacteria</taxon>
        <taxon>Sphingomonadales</taxon>
        <taxon>Sphingomonadaceae</taxon>
        <taxon>Novosphingobium</taxon>
    </lineage>
</organism>
<evidence type="ECO:0000256" key="1">
    <source>
        <dbReference type="ARBA" id="ARBA00004571"/>
    </source>
</evidence>
<keyword evidence="10 12" id="KW-0472">Membrane</keyword>
<keyword evidence="3 12" id="KW-1134">Transmembrane beta strand</keyword>
<accession>A0ABV6SDI4</accession>
<keyword evidence="11 12" id="KW-0998">Cell outer membrane</keyword>
<comment type="similarity">
    <text evidence="12 14">Belongs to the TonB-dependent receptor family.</text>
</comment>
<proteinExistence type="inferred from homology"/>
<evidence type="ECO:0000256" key="15">
    <source>
        <dbReference type="SAM" id="SignalP"/>
    </source>
</evidence>